<protein>
    <submittedName>
        <fullName evidence="8">4853_t:CDS:1</fullName>
    </submittedName>
</protein>
<feature type="active site" description="Proton acceptor" evidence="5">
    <location>
        <position position="127"/>
    </location>
</feature>
<organism evidence="8 9">
    <name type="scientific">Ambispora leptoticha</name>
    <dbReference type="NCBI Taxonomy" id="144679"/>
    <lineage>
        <taxon>Eukaryota</taxon>
        <taxon>Fungi</taxon>
        <taxon>Fungi incertae sedis</taxon>
        <taxon>Mucoromycota</taxon>
        <taxon>Glomeromycotina</taxon>
        <taxon>Glomeromycetes</taxon>
        <taxon>Archaeosporales</taxon>
        <taxon>Ambisporaceae</taxon>
        <taxon>Ambispora</taxon>
    </lineage>
</organism>
<feature type="binding site" evidence="6">
    <location>
        <position position="235"/>
    </location>
    <ligand>
        <name>Ca(2+)</name>
        <dbReference type="ChEBI" id="CHEBI:29108"/>
        <label>1</label>
        <note>catalytic</note>
    </ligand>
</feature>
<dbReference type="AlphaFoldDB" id="A0A9N9C9S0"/>
<keyword evidence="6" id="KW-0479">Metal-binding</keyword>
<dbReference type="InterPro" id="IPR011042">
    <property type="entry name" value="6-blade_b-propeller_TolB-like"/>
</dbReference>
<keyword evidence="9" id="KW-1185">Reference proteome</keyword>
<evidence type="ECO:0000256" key="7">
    <source>
        <dbReference type="PIRSR" id="PIRSR602640-3"/>
    </source>
</evidence>
<dbReference type="SUPFAM" id="SSF63829">
    <property type="entry name" value="Calcium-dependent phosphotriesterase"/>
    <property type="match status" value="1"/>
</dbReference>
<feature type="binding site" evidence="6">
    <location>
        <position position="184"/>
    </location>
    <ligand>
        <name>Ca(2+)</name>
        <dbReference type="ChEBI" id="CHEBI:29108"/>
        <label>1</label>
        <note>catalytic</note>
    </ligand>
</feature>
<feature type="binding site" evidence="6">
    <location>
        <position position="57"/>
    </location>
    <ligand>
        <name>Ca(2+)</name>
        <dbReference type="ChEBI" id="CHEBI:29108"/>
        <label>1</label>
        <note>catalytic</note>
    </ligand>
</feature>
<feature type="disulfide bond" description="In form B" evidence="7">
    <location>
        <begin position="46"/>
        <end position="377"/>
    </location>
</feature>
<feature type="binding site" evidence="6">
    <location>
        <position position="183"/>
    </location>
    <ligand>
        <name>Ca(2+)</name>
        <dbReference type="ChEBI" id="CHEBI:29108"/>
        <label>1</label>
        <note>catalytic</note>
    </ligand>
</feature>
<name>A0A9N9C9S0_9GLOM</name>
<dbReference type="OrthoDB" id="5307922at2759"/>
<dbReference type="EMBL" id="CAJVPS010003770">
    <property type="protein sequence ID" value="CAG8594224.1"/>
    <property type="molecule type" value="Genomic_DNA"/>
</dbReference>
<evidence type="ECO:0000313" key="8">
    <source>
        <dbReference type="EMBL" id="CAG8594224.1"/>
    </source>
</evidence>
<keyword evidence="6" id="KW-0106">Calcium</keyword>
<feature type="binding site" evidence="6">
    <location>
        <position position="280"/>
    </location>
    <ligand>
        <name>Ca(2+)</name>
        <dbReference type="ChEBI" id="CHEBI:29108"/>
        <label>1</label>
        <note>catalytic</note>
    </ligand>
</feature>
<comment type="similarity">
    <text evidence="1">Belongs to the paraoxonase family.</text>
</comment>
<dbReference type="Gene3D" id="2.120.10.30">
    <property type="entry name" value="TolB, C-terminal domain"/>
    <property type="match status" value="1"/>
</dbReference>
<evidence type="ECO:0000256" key="4">
    <source>
        <dbReference type="ARBA" id="ARBA00023180"/>
    </source>
</evidence>
<reference evidence="8" key="1">
    <citation type="submission" date="2021-06" db="EMBL/GenBank/DDBJ databases">
        <authorList>
            <person name="Kallberg Y."/>
            <person name="Tangrot J."/>
            <person name="Rosling A."/>
        </authorList>
    </citation>
    <scope>NUCLEOTIDE SEQUENCE</scope>
    <source>
        <strain evidence="8">FL130A</strain>
    </source>
</reference>
<evidence type="ECO:0000256" key="5">
    <source>
        <dbReference type="PIRSR" id="PIRSR602640-1"/>
    </source>
</evidence>
<evidence type="ECO:0000313" key="9">
    <source>
        <dbReference type="Proteomes" id="UP000789508"/>
    </source>
</evidence>
<dbReference type="InterPro" id="IPR002640">
    <property type="entry name" value="Arylesterase"/>
</dbReference>
<dbReference type="GO" id="GO:0046872">
    <property type="term" value="F:metal ion binding"/>
    <property type="evidence" value="ECO:0007669"/>
    <property type="project" value="UniProtKB-KW"/>
</dbReference>
<evidence type="ECO:0000256" key="1">
    <source>
        <dbReference type="ARBA" id="ARBA00008595"/>
    </source>
</evidence>
<evidence type="ECO:0000256" key="3">
    <source>
        <dbReference type="ARBA" id="ARBA00023157"/>
    </source>
</evidence>
<comment type="caution">
    <text evidence="8">The sequence shown here is derived from an EMBL/GenBank/DDBJ whole genome shotgun (WGS) entry which is preliminary data.</text>
</comment>
<sequence>MFSTIVAVIFAVIAALLAYYYNDLKYTLELLGYFRDAVPYDGSKNCRIISGPTSCEDIVIHHPSGYAFMACADSGINRLTQYWPPLGTFANMSYEPRDLAWVYNIKTNEASVLTFKNLPEDTDLSFHGLGIYDDDSTNHTKLSLFFVNHRRTGSVIEIFEHTIGTKELIHLETVKHELIYTPNDVVPVSANEFFVTNDFRHRHKGIMRKPWSNVVFHSSASNITRIAADGIAYPNGIAANWDKSIIYVISTSDGEVILYERRQDNRIIELERIRLGYPADNAAIDEVTGEIYIAGFPKVLKSIAYFEDPSGKYPRPPSVILKISNNTDPDRYFGKKYKVSKVLEDNGEFFHSFSISAVDHKRNALLLGSIFKETWRCDLK</sequence>
<evidence type="ECO:0000256" key="2">
    <source>
        <dbReference type="ARBA" id="ARBA00022801"/>
    </source>
</evidence>
<comment type="cofactor">
    <cofactor evidence="6">
        <name>Ca(2+)</name>
        <dbReference type="ChEBI" id="CHEBI:29108"/>
    </cofactor>
    <text evidence="6">Binds 2 calcium ions per subunit.</text>
</comment>
<dbReference type="Proteomes" id="UP000789508">
    <property type="component" value="Unassembled WGS sequence"/>
</dbReference>
<proteinExistence type="inferred from homology"/>
<keyword evidence="4" id="KW-0325">Glycoprotein</keyword>
<gene>
    <name evidence="8" type="ORF">ALEPTO_LOCUS7841</name>
</gene>
<dbReference type="PANTHER" id="PTHR11799">
    <property type="entry name" value="PARAOXONASE"/>
    <property type="match status" value="1"/>
</dbReference>
<accession>A0A9N9C9S0</accession>
<keyword evidence="2" id="KW-0378">Hydrolase</keyword>
<feature type="binding site" evidence="6">
    <location>
        <position position="281"/>
    </location>
    <ligand>
        <name>Ca(2+)</name>
        <dbReference type="ChEBI" id="CHEBI:29108"/>
        <label>1</label>
        <note>catalytic</note>
    </ligand>
</feature>
<feature type="binding site" evidence="6">
    <location>
        <position position="129"/>
    </location>
    <ligand>
        <name>Ca(2+)</name>
        <dbReference type="ChEBI" id="CHEBI:29108"/>
        <label>1</label>
        <note>catalytic</note>
    </ligand>
</feature>
<keyword evidence="3 7" id="KW-1015">Disulfide bond</keyword>
<dbReference type="Pfam" id="PF01731">
    <property type="entry name" value="Arylesterase"/>
    <property type="match status" value="1"/>
</dbReference>
<dbReference type="InterPro" id="IPR051288">
    <property type="entry name" value="Serum_paraoxonase/arylesterase"/>
</dbReference>
<dbReference type="PANTHER" id="PTHR11799:SF12">
    <property type="entry name" value="PARAOXONASE-RELATED"/>
    <property type="match status" value="1"/>
</dbReference>
<dbReference type="GO" id="GO:0004064">
    <property type="term" value="F:arylesterase activity"/>
    <property type="evidence" value="ECO:0007669"/>
    <property type="project" value="InterPro"/>
</dbReference>
<evidence type="ECO:0000256" key="6">
    <source>
        <dbReference type="PIRSR" id="PIRSR602640-2"/>
    </source>
</evidence>